<feature type="transmembrane region" description="Helical" evidence="1">
    <location>
        <begin position="67"/>
        <end position="86"/>
    </location>
</feature>
<sequence length="87" mass="10284">MAQEQEKISREKKKALLKRLKERIKPKMKLVYLAAFLSWVQFLMRIISFYLIAKGFVSYYEGGVVRLIWYALSSSCWGSMLLAMVWL</sequence>
<comment type="caution">
    <text evidence="2">The sequence shown here is derived from an EMBL/GenBank/DDBJ whole genome shotgun (WGS) entry which is preliminary data.</text>
</comment>
<organism evidence="2 3">
    <name type="scientific">Streptococcus suis</name>
    <dbReference type="NCBI Taxonomy" id="1307"/>
    <lineage>
        <taxon>Bacteria</taxon>
        <taxon>Bacillati</taxon>
        <taxon>Bacillota</taxon>
        <taxon>Bacilli</taxon>
        <taxon>Lactobacillales</taxon>
        <taxon>Streptococcaceae</taxon>
        <taxon>Streptococcus</taxon>
    </lineage>
</organism>
<protein>
    <submittedName>
        <fullName evidence="2">ABC transporter ATP-binding protein</fullName>
    </submittedName>
</protein>
<keyword evidence="1" id="KW-1133">Transmembrane helix</keyword>
<dbReference type="GO" id="GO:0005524">
    <property type="term" value="F:ATP binding"/>
    <property type="evidence" value="ECO:0007669"/>
    <property type="project" value="UniProtKB-KW"/>
</dbReference>
<keyword evidence="1" id="KW-0812">Transmembrane</keyword>
<keyword evidence="1" id="KW-0472">Membrane</keyword>
<keyword evidence="2" id="KW-0547">Nucleotide-binding</keyword>
<name>A0A822W0D1_STRSU</name>
<dbReference type="Proteomes" id="UP000075081">
    <property type="component" value="Unassembled WGS sequence"/>
</dbReference>
<reference evidence="2 3" key="1">
    <citation type="submission" date="2016-02" db="EMBL/GenBank/DDBJ databases">
        <authorList>
            <consortium name="Pathogen Informatics"/>
        </authorList>
    </citation>
    <scope>NUCLEOTIDE SEQUENCE [LARGE SCALE GENOMIC DNA]</scope>
    <source>
        <strain evidence="2 3">FX230</strain>
    </source>
</reference>
<dbReference type="EMBL" id="FISW01000003">
    <property type="protein sequence ID" value="CZA93737.1"/>
    <property type="molecule type" value="Genomic_DNA"/>
</dbReference>
<accession>A0A822W0D1</accession>
<dbReference type="AlphaFoldDB" id="A0A822W0D1"/>
<gene>
    <name evidence="2" type="ORF">ERS156295_00650</name>
</gene>
<evidence type="ECO:0000256" key="1">
    <source>
        <dbReference type="SAM" id="Phobius"/>
    </source>
</evidence>
<proteinExistence type="predicted"/>
<feature type="transmembrane region" description="Helical" evidence="1">
    <location>
        <begin position="30"/>
        <end position="52"/>
    </location>
</feature>
<evidence type="ECO:0000313" key="2">
    <source>
        <dbReference type="EMBL" id="CZA93737.1"/>
    </source>
</evidence>
<evidence type="ECO:0000313" key="3">
    <source>
        <dbReference type="Proteomes" id="UP000075081"/>
    </source>
</evidence>
<keyword evidence="2" id="KW-0067">ATP-binding</keyword>